<dbReference type="EMBL" id="HBNR01004377">
    <property type="protein sequence ID" value="CAE4563292.1"/>
    <property type="molecule type" value="Transcribed_RNA"/>
</dbReference>
<proteinExistence type="predicted"/>
<accession>A0A7S4PUM1</accession>
<reference evidence="2" key="1">
    <citation type="submission" date="2021-01" db="EMBL/GenBank/DDBJ databases">
        <authorList>
            <person name="Corre E."/>
            <person name="Pelletier E."/>
            <person name="Niang G."/>
            <person name="Scheremetjew M."/>
            <person name="Finn R."/>
            <person name="Kale V."/>
            <person name="Holt S."/>
            <person name="Cochrane G."/>
            <person name="Meng A."/>
            <person name="Brown T."/>
            <person name="Cohen L."/>
        </authorList>
    </citation>
    <scope>NUCLEOTIDE SEQUENCE</scope>
    <source>
        <strain evidence="2">CCMP3105</strain>
    </source>
</reference>
<name>A0A7S4PUM1_9DINO</name>
<protein>
    <submittedName>
        <fullName evidence="2">Uncharacterized protein</fullName>
    </submittedName>
</protein>
<evidence type="ECO:0000313" key="2">
    <source>
        <dbReference type="EMBL" id="CAE4563292.1"/>
    </source>
</evidence>
<gene>
    <name evidence="2" type="ORF">AMON00008_LOCUS2911</name>
</gene>
<feature type="compositionally biased region" description="Gly residues" evidence="1">
    <location>
        <begin position="68"/>
        <end position="81"/>
    </location>
</feature>
<sequence>MGPGRSARRAAAGMRRLECVLRHLCALLALVSKEDRRAALDTASSRLRARLLAFMEARKSGRACQPRGAGGGPANAEQGGGAVARKASTLLRDVDEELSEEETLLALENVAAMSNRAGMREAEDELREARQEPPDDGAVPLPPVAGPDSPHPAGRRALGPASLEGAREGADSGFHRKNVRFPGIYMRAGWRQDFYVAAAGLENFTIFSRNVRTLEEAVNHHIALLQVKRALEASSKAAGSHRPFRERLAAALREVPPLDGLQPSFYTVLTCARLFGAKKIRSPATVDLQEALDHHQRLTEARRLGHAALRAAWSEVLQVERIRKAGARGNAIKRPRTREEAEAVVAGAERAATAWRNSRADRAAAQREARARKAAAAGCPGSGLGMPRAGCHQSRGSRRLAKLRWLLARAERLLVFERRRELEAIGKQRAAARRAAEQERSRRRLARRLAAQRRREELRARERQWRARRTWLRSGGRQRTFAEEQQGPPAS</sequence>
<dbReference type="AlphaFoldDB" id="A0A7S4PUM1"/>
<organism evidence="2">
    <name type="scientific">Alexandrium monilatum</name>
    <dbReference type="NCBI Taxonomy" id="311494"/>
    <lineage>
        <taxon>Eukaryota</taxon>
        <taxon>Sar</taxon>
        <taxon>Alveolata</taxon>
        <taxon>Dinophyceae</taxon>
        <taxon>Gonyaulacales</taxon>
        <taxon>Pyrocystaceae</taxon>
        <taxon>Alexandrium</taxon>
    </lineage>
</organism>
<evidence type="ECO:0000256" key="1">
    <source>
        <dbReference type="SAM" id="MobiDB-lite"/>
    </source>
</evidence>
<feature type="region of interest" description="Disordered" evidence="1">
    <location>
        <begin position="118"/>
        <end position="170"/>
    </location>
</feature>
<feature type="region of interest" description="Disordered" evidence="1">
    <location>
        <begin position="62"/>
        <end position="81"/>
    </location>
</feature>